<dbReference type="SMART" id="SM00563">
    <property type="entry name" value="PlsC"/>
    <property type="match status" value="1"/>
</dbReference>
<dbReference type="CDD" id="cd07989">
    <property type="entry name" value="LPLAT_AGPAT-like"/>
    <property type="match status" value="1"/>
</dbReference>
<keyword evidence="4" id="KW-0444">Lipid biosynthesis</keyword>
<keyword evidence="2 4" id="KW-0808">Transferase</keyword>
<dbReference type="InterPro" id="IPR002123">
    <property type="entry name" value="Plipid/glycerol_acylTrfase"/>
</dbReference>
<keyword evidence="3 4" id="KW-0012">Acyltransferase</keyword>
<keyword evidence="8" id="KW-1185">Reference proteome</keyword>
<evidence type="ECO:0000256" key="5">
    <source>
        <dbReference type="SAM" id="Phobius"/>
    </source>
</evidence>
<keyword evidence="5" id="KW-0472">Membrane</keyword>
<dbReference type="SUPFAM" id="SSF69593">
    <property type="entry name" value="Glycerol-3-phosphate (1)-acyltransferase"/>
    <property type="match status" value="1"/>
</dbReference>
<organism evidence="7 8">
    <name type="scientific">Polyrhizophydium stewartii</name>
    <dbReference type="NCBI Taxonomy" id="2732419"/>
    <lineage>
        <taxon>Eukaryota</taxon>
        <taxon>Fungi</taxon>
        <taxon>Fungi incertae sedis</taxon>
        <taxon>Chytridiomycota</taxon>
        <taxon>Chytridiomycota incertae sedis</taxon>
        <taxon>Chytridiomycetes</taxon>
        <taxon>Rhizophydiales</taxon>
        <taxon>Rhizophydiales incertae sedis</taxon>
        <taxon>Polyrhizophydium</taxon>
    </lineage>
</organism>
<reference evidence="7 8" key="1">
    <citation type="submission" date="2023-09" db="EMBL/GenBank/DDBJ databases">
        <title>Pangenome analysis of Batrachochytrium dendrobatidis and related Chytrids.</title>
        <authorList>
            <person name="Yacoub M.N."/>
            <person name="Stajich J.E."/>
            <person name="James T.Y."/>
        </authorList>
    </citation>
    <scope>NUCLEOTIDE SEQUENCE [LARGE SCALE GENOMIC DNA]</scope>
    <source>
        <strain evidence="7 8">JEL0888</strain>
    </source>
</reference>
<dbReference type="PANTHER" id="PTHR10434:SF11">
    <property type="entry name" value="1-ACYL-SN-GLYCEROL-3-PHOSPHATE ACYLTRANSFERASE"/>
    <property type="match status" value="1"/>
</dbReference>
<evidence type="ECO:0000259" key="6">
    <source>
        <dbReference type="SMART" id="SM00563"/>
    </source>
</evidence>
<protein>
    <recommendedName>
        <fullName evidence="4">1-acyl-sn-glycerol-3-phosphate acyltransferase</fullName>
        <ecNumber evidence="4">2.3.1.51</ecNumber>
    </recommendedName>
</protein>
<dbReference type="Proteomes" id="UP001527925">
    <property type="component" value="Unassembled WGS sequence"/>
</dbReference>
<comment type="domain">
    <text evidence="4">The HXXXXD motif is essential for acyltransferase activity and may constitute the binding site for the phosphate moiety of the glycerol-3-phosphate.</text>
</comment>
<comment type="caution">
    <text evidence="7">The sequence shown here is derived from an EMBL/GenBank/DDBJ whole genome shotgun (WGS) entry which is preliminary data.</text>
</comment>
<evidence type="ECO:0000256" key="3">
    <source>
        <dbReference type="ARBA" id="ARBA00023315"/>
    </source>
</evidence>
<proteinExistence type="inferred from homology"/>
<sequence>MQLATTVSLFAAGFIGRLVFLRSHKFRFVVRMVLFYVCIAVASLAGCIAAPIFFLLGRGGLSNRLVAAIFYATASRLTGTTVEVEGREHLERSRPCVFLVNHQSTLDMLTMGAVFPSNTAILAKAEIKWYPFMGQFMMLAKNVFINRGNRQSAIDTMARVARLLKSQNLGLWMYPEGTRSHQKDKTLLPFKKGAFHLATQGNMPLIPIVCSTYYPCFSESQMIFEPSTIRIKVLPQIDTRGMSTHDVDKLIEIAQEQMTATLKQLDTVPKDPSSMPKLKSE</sequence>
<feature type="domain" description="Phospholipid/glycerol acyltransferase" evidence="6">
    <location>
        <begin position="96"/>
        <end position="213"/>
    </location>
</feature>
<keyword evidence="4" id="KW-1208">Phospholipid metabolism</keyword>
<dbReference type="PANTHER" id="PTHR10434">
    <property type="entry name" value="1-ACYL-SN-GLYCEROL-3-PHOSPHATE ACYLTRANSFERASE"/>
    <property type="match status" value="1"/>
</dbReference>
<feature type="transmembrane region" description="Helical" evidence="5">
    <location>
        <begin position="33"/>
        <end position="56"/>
    </location>
</feature>
<gene>
    <name evidence="7" type="primary">SLC1</name>
    <name evidence="7" type="ORF">HK105_201321</name>
</gene>
<evidence type="ECO:0000256" key="2">
    <source>
        <dbReference type="ARBA" id="ARBA00022679"/>
    </source>
</evidence>
<comment type="similarity">
    <text evidence="1 4">Belongs to the 1-acyl-sn-glycerol-3-phosphate acyltransferase family.</text>
</comment>
<evidence type="ECO:0000256" key="4">
    <source>
        <dbReference type="RuleBase" id="RU361267"/>
    </source>
</evidence>
<name>A0ABR4NHV9_9FUNG</name>
<keyword evidence="5" id="KW-1133">Transmembrane helix</keyword>
<evidence type="ECO:0000256" key="1">
    <source>
        <dbReference type="ARBA" id="ARBA00008655"/>
    </source>
</evidence>
<keyword evidence="4" id="KW-0443">Lipid metabolism</keyword>
<dbReference type="EMBL" id="JADGIZ020000004">
    <property type="protein sequence ID" value="KAL2919051.1"/>
    <property type="molecule type" value="Genomic_DNA"/>
</dbReference>
<dbReference type="InterPro" id="IPR004552">
    <property type="entry name" value="AGP_acyltrans"/>
</dbReference>
<dbReference type="NCBIfam" id="TIGR00530">
    <property type="entry name" value="AGP_acyltrn"/>
    <property type="match status" value="1"/>
</dbReference>
<accession>A0ABR4NHV9</accession>
<keyword evidence="5" id="KW-0812">Transmembrane</keyword>
<evidence type="ECO:0000313" key="8">
    <source>
        <dbReference type="Proteomes" id="UP001527925"/>
    </source>
</evidence>
<comment type="catalytic activity">
    <reaction evidence="4">
        <text>a 1-acyl-sn-glycero-3-phosphate + an acyl-CoA = a 1,2-diacyl-sn-glycero-3-phosphate + CoA</text>
        <dbReference type="Rhea" id="RHEA:19709"/>
        <dbReference type="ChEBI" id="CHEBI:57287"/>
        <dbReference type="ChEBI" id="CHEBI:57970"/>
        <dbReference type="ChEBI" id="CHEBI:58342"/>
        <dbReference type="ChEBI" id="CHEBI:58608"/>
        <dbReference type="EC" id="2.3.1.51"/>
    </reaction>
</comment>
<dbReference type="EC" id="2.3.1.51" evidence="4"/>
<evidence type="ECO:0000313" key="7">
    <source>
        <dbReference type="EMBL" id="KAL2919051.1"/>
    </source>
</evidence>
<keyword evidence="4" id="KW-0594">Phospholipid biosynthesis</keyword>
<dbReference type="GO" id="GO:0003841">
    <property type="term" value="F:1-acylglycerol-3-phosphate O-acyltransferase activity"/>
    <property type="evidence" value="ECO:0007669"/>
    <property type="project" value="UniProtKB-EC"/>
</dbReference>
<dbReference type="Pfam" id="PF01553">
    <property type="entry name" value="Acyltransferase"/>
    <property type="match status" value="1"/>
</dbReference>